<protein>
    <submittedName>
        <fullName evidence="4">AAA domain-containing protein</fullName>
    </submittedName>
</protein>
<dbReference type="InterPro" id="IPR041677">
    <property type="entry name" value="DNA2/NAM7_AAA_11"/>
</dbReference>
<dbReference type="Pfam" id="PF13086">
    <property type="entry name" value="AAA_11"/>
    <property type="match status" value="2"/>
</dbReference>
<dbReference type="PANTHER" id="PTHR10887">
    <property type="entry name" value="DNA2/NAM7 HELICASE FAMILY"/>
    <property type="match status" value="1"/>
</dbReference>
<feature type="coiled-coil region" evidence="1">
    <location>
        <begin position="250"/>
        <end position="284"/>
    </location>
</feature>
<keyword evidence="1" id="KW-0175">Coiled coil</keyword>
<dbReference type="InterPro" id="IPR027417">
    <property type="entry name" value="P-loop_NTPase"/>
</dbReference>
<dbReference type="PANTHER" id="PTHR10887:SF495">
    <property type="entry name" value="HELICASE SENATAXIN ISOFORM X1-RELATED"/>
    <property type="match status" value="1"/>
</dbReference>
<feature type="region of interest" description="Disordered" evidence="2">
    <location>
        <begin position="482"/>
        <end position="501"/>
    </location>
</feature>
<feature type="coiled-coil region" evidence="1">
    <location>
        <begin position="312"/>
        <end position="339"/>
    </location>
</feature>
<dbReference type="SUPFAM" id="SSF52540">
    <property type="entry name" value="P-loop containing nucleoside triphosphate hydrolases"/>
    <property type="match status" value="1"/>
</dbReference>
<dbReference type="EMBL" id="FZOD01000001">
    <property type="protein sequence ID" value="SNR93176.1"/>
    <property type="molecule type" value="Genomic_DNA"/>
</dbReference>
<evidence type="ECO:0000313" key="5">
    <source>
        <dbReference type="Proteomes" id="UP000198282"/>
    </source>
</evidence>
<dbReference type="OrthoDB" id="3197455at2"/>
<feature type="compositionally biased region" description="Polar residues" evidence="2">
    <location>
        <begin position="491"/>
        <end position="501"/>
    </location>
</feature>
<dbReference type="GO" id="GO:0004386">
    <property type="term" value="F:helicase activity"/>
    <property type="evidence" value="ECO:0007669"/>
    <property type="project" value="InterPro"/>
</dbReference>
<feature type="domain" description="DNA2/NAM7 helicase helicase" evidence="3">
    <location>
        <begin position="255"/>
        <end position="405"/>
    </location>
</feature>
<evidence type="ECO:0000256" key="2">
    <source>
        <dbReference type="SAM" id="MobiDB-lite"/>
    </source>
</evidence>
<feature type="domain" description="DNA2/NAM7 helicase helicase" evidence="3">
    <location>
        <begin position="51"/>
        <end position="232"/>
    </location>
</feature>
<dbReference type="InterPro" id="IPR045055">
    <property type="entry name" value="DNA2/NAM7-like"/>
</dbReference>
<evidence type="ECO:0000259" key="3">
    <source>
        <dbReference type="Pfam" id="PF13086"/>
    </source>
</evidence>
<organism evidence="4 5">
    <name type="scientific">Streptosporangium subroseum</name>
    <dbReference type="NCBI Taxonomy" id="106412"/>
    <lineage>
        <taxon>Bacteria</taxon>
        <taxon>Bacillati</taxon>
        <taxon>Actinomycetota</taxon>
        <taxon>Actinomycetes</taxon>
        <taxon>Streptosporangiales</taxon>
        <taxon>Streptosporangiaceae</taxon>
        <taxon>Streptosporangium</taxon>
    </lineage>
</organism>
<evidence type="ECO:0000256" key="1">
    <source>
        <dbReference type="SAM" id="Coils"/>
    </source>
</evidence>
<reference evidence="4 5" key="1">
    <citation type="submission" date="2017-06" db="EMBL/GenBank/DDBJ databases">
        <authorList>
            <person name="Kim H.J."/>
            <person name="Triplett B.A."/>
        </authorList>
    </citation>
    <scope>NUCLEOTIDE SEQUENCE [LARGE SCALE GENOMIC DNA]</scope>
    <source>
        <strain evidence="4 5">CGMCC 4.2132</strain>
    </source>
</reference>
<name>A0A239ABZ2_9ACTN</name>
<gene>
    <name evidence="4" type="ORF">SAMN05216276_1001289</name>
</gene>
<sequence>MDALAERLESAGGSDSLVNLKTAGWMMGQGQPSVDRCVTPERFVRGYHERKLNPRQRQAIEQSLGSELTFIWGPPGTGKTDVVASVIEGCYRQGLRVLFVAPTKVAVDQALKRICELLSGEEGFDMGLVQRAGDIELASLSARFGEQISARRIAERLATAVAARIAERLATAVAARITETRELLDAARRDLALHAEVEQVTNELKDLHARRDEAGRHSTALPRQIHAEQSATTMVERQIFDTGAPSGFFVKKKQAKLDDLHRSYEEHRNTIAALDQQLRAALAAQQHCTTEITKREPELAVLRNRLRRVPSAKPLREAVERLQQQLTSLEQEQQKIEEAVRGNCRVMGTTVAKAVQSRKLLDSIDVVVIDEAGMVNTPSAWCAAGLATRRVVIAGDFRQLPAVTKASGDRRSSAEDKQHVALWMDRDVFATAGLVDQAGSARQDRRMVSLDTQYRMRPEVTVKRPEPSGVVVRPIQSSSFSRDEALRVRSTRGTGLPSSHP</sequence>
<proteinExistence type="predicted"/>
<dbReference type="Gene3D" id="3.40.50.300">
    <property type="entry name" value="P-loop containing nucleotide triphosphate hydrolases"/>
    <property type="match status" value="2"/>
</dbReference>
<evidence type="ECO:0000313" key="4">
    <source>
        <dbReference type="EMBL" id="SNR93176.1"/>
    </source>
</evidence>
<keyword evidence="5" id="KW-1185">Reference proteome</keyword>
<dbReference type="RefSeq" id="WP_089205271.1">
    <property type="nucleotide sequence ID" value="NZ_FZOD01000001.1"/>
</dbReference>
<accession>A0A239ABZ2</accession>
<dbReference type="AlphaFoldDB" id="A0A239ABZ2"/>
<dbReference type="Proteomes" id="UP000198282">
    <property type="component" value="Unassembled WGS sequence"/>
</dbReference>